<dbReference type="PANTHER" id="PTHR42756:SF1">
    <property type="entry name" value="TRANSCRIPTIONAL REPRESSOR OF EMRAB OPERON"/>
    <property type="match status" value="1"/>
</dbReference>
<dbReference type="AlphaFoldDB" id="A0A2A4GDY9"/>
<comment type="caution">
    <text evidence="5">The sequence shown here is derived from an EMBL/GenBank/DDBJ whole genome shotgun (WGS) entry which is preliminary data.</text>
</comment>
<evidence type="ECO:0000256" key="2">
    <source>
        <dbReference type="ARBA" id="ARBA00023125"/>
    </source>
</evidence>
<dbReference type="PROSITE" id="PS50995">
    <property type="entry name" value="HTH_MARR_2"/>
    <property type="match status" value="1"/>
</dbReference>
<dbReference type="RefSeq" id="WP_097442152.1">
    <property type="nucleotide sequence ID" value="NZ_NBWU01000001.1"/>
</dbReference>
<keyword evidence="6" id="KW-1185">Reference proteome</keyword>
<feature type="domain" description="HTH marR-type" evidence="4">
    <location>
        <begin position="1"/>
        <end position="139"/>
    </location>
</feature>
<dbReference type="InterPro" id="IPR036390">
    <property type="entry name" value="WH_DNA-bd_sf"/>
</dbReference>
<organism evidence="5 6">
    <name type="scientific">Sediminicola luteus</name>
    <dbReference type="NCBI Taxonomy" id="319238"/>
    <lineage>
        <taxon>Bacteria</taxon>
        <taxon>Pseudomonadati</taxon>
        <taxon>Bacteroidota</taxon>
        <taxon>Flavobacteriia</taxon>
        <taxon>Flavobacteriales</taxon>
        <taxon>Flavobacteriaceae</taxon>
        <taxon>Sediminicola</taxon>
    </lineage>
</organism>
<keyword evidence="1" id="KW-0805">Transcription regulation</keyword>
<sequence length="142" mass="16600">MQELEEVILFQIDQTLKVAKKYSQREFDALGLGITVDQWVLLKVIAQYSGLNQRELAQRSQRDPASIKRTLDLLEGKGFIIRQIDAKNKRIHHIVLTQKGKAFEKEHQDMIQRHRRKSIAGFSIAEITQLSQYLKRIRNNMT</sequence>
<dbReference type="PANTHER" id="PTHR42756">
    <property type="entry name" value="TRANSCRIPTIONAL REGULATOR, MARR"/>
    <property type="match status" value="1"/>
</dbReference>
<dbReference type="SMART" id="SM00347">
    <property type="entry name" value="HTH_MARR"/>
    <property type="match status" value="1"/>
</dbReference>
<dbReference type="EMBL" id="NBWU01000001">
    <property type="protein sequence ID" value="PCE66631.1"/>
    <property type="molecule type" value="Genomic_DNA"/>
</dbReference>
<evidence type="ECO:0000259" key="4">
    <source>
        <dbReference type="PROSITE" id="PS50995"/>
    </source>
</evidence>
<accession>A0A2A4GDY9</accession>
<dbReference type="GO" id="GO:0003677">
    <property type="term" value="F:DNA binding"/>
    <property type="evidence" value="ECO:0007669"/>
    <property type="project" value="UniProtKB-KW"/>
</dbReference>
<dbReference type="Gene3D" id="1.10.10.10">
    <property type="entry name" value="Winged helix-like DNA-binding domain superfamily/Winged helix DNA-binding domain"/>
    <property type="match status" value="1"/>
</dbReference>
<dbReference type="Pfam" id="PF01047">
    <property type="entry name" value="MarR"/>
    <property type="match status" value="1"/>
</dbReference>
<dbReference type="InterPro" id="IPR000835">
    <property type="entry name" value="HTH_MarR-typ"/>
</dbReference>
<dbReference type="SUPFAM" id="SSF46785">
    <property type="entry name" value="Winged helix' DNA-binding domain"/>
    <property type="match status" value="1"/>
</dbReference>
<protein>
    <recommendedName>
        <fullName evidence="4">HTH marR-type domain-containing protein</fullName>
    </recommendedName>
</protein>
<dbReference type="InterPro" id="IPR036388">
    <property type="entry name" value="WH-like_DNA-bd_sf"/>
</dbReference>
<keyword evidence="2" id="KW-0238">DNA-binding</keyword>
<evidence type="ECO:0000256" key="3">
    <source>
        <dbReference type="ARBA" id="ARBA00023163"/>
    </source>
</evidence>
<dbReference type="Proteomes" id="UP000219559">
    <property type="component" value="Unassembled WGS sequence"/>
</dbReference>
<name>A0A2A4GDY9_9FLAO</name>
<dbReference type="InterPro" id="IPR023187">
    <property type="entry name" value="Tscrpt_reg_MarR-type_CS"/>
</dbReference>
<evidence type="ECO:0000313" key="6">
    <source>
        <dbReference type="Proteomes" id="UP000219559"/>
    </source>
</evidence>
<dbReference type="GO" id="GO:0003700">
    <property type="term" value="F:DNA-binding transcription factor activity"/>
    <property type="evidence" value="ECO:0007669"/>
    <property type="project" value="InterPro"/>
</dbReference>
<dbReference type="PROSITE" id="PS01117">
    <property type="entry name" value="HTH_MARR_1"/>
    <property type="match status" value="1"/>
</dbReference>
<evidence type="ECO:0000256" key="1">
    <source>
        <dbReference type="ARBA" id="ARBA00023015"/>
    </source>
</evidence>
<keyword evidence="3" id="KW-0804">Transcription</keyword>
<proteinExistence type="predicted"/>
<reference evidence="5 6" key="1">
    <citation type="submission" date="2017-04" db="EMBL/GenBank/DDBJ databases">
        <title>A new member of the family Flavobacteriaceae isolated from ascidians.</title>
        <authorList>
            <person name="Chen L."/>
        </authorList>
    </citation>
    <scope>NUCLEOTIDE SEQUENCE [LARGE SCALE GENOMIC DNA]</scope>
    <source>
        <strain evidence="5 6">HQA918</strain>
    </source>
</reference>
<evidence type="ECO:0000313" key="5">
    <source>
        <dbReference type="EMBL" id="PCE66631.1"/>
    </source>
</evidence>
<gene>
    <name evidence="5" type="ORF">B7P33_04875</name>
</gene>
<dbReference type="OrthoDB" id="5327581at2"/>
<dbReference type="PRINTS" id="PR00598">
    <property type="entry name" value="HTHMARR"/>
</dbReference>